<keyword evidence="3" id="KW-1185">Reference proteome</keyword>
<gene>
    <name evidence="2" type="ORF">PAC_12038</name>
</gene>
<protein>
    <submittedName>
        <fullName evidence="2">Uncharacterized protein</fullName>
    </submittedName>
</protein>
<organism evidence="2 3">
    <name type="scientific">Phialocephala subalpina</name>
    <dbReference type="NCBI Taxonomy" id="576137"/>
    <lineage>
        <taxon>Eukaryota</taxon>
        <taxon>Fungi</taxon>
        <taxon>Dikarya</taxon>
        <taxon>Ascomycota</taxon>
        <taxon>Pezizomycotina</taxon>
        <taxon>Leotiomycetes</taxon>
        <taxon>Helotiales</taxon>
        <taxon>Mollisiaceae</taxon>
        <taxon>Phialocephala</taxon>
        <taxon>Phialocephala fortinii species complex</taxon>
    </lineage>
</organism>
<dbReference type="Proteomes" id="UP000184330">
    <property type="component" value="Unassembled WGS sequence"/>
</dbReference>
<feature type="transmembrane region" description="Helical" evidence="1">
    <location>
        <begin position="160"/>
        <end position="181"/>
    </location>
</feature>
<dbReference type="OrthoDB" id="529273at2759"/>
<keyword evidence="1" id="KW-1133">Transmembrane helix</keyword>
<dbReference type="AlphaFoldDB" id="A0A1L7XAT9"/>
<accession>A0A1L7XAT9</accession>
<feature type="transmembrane region" description="Helical" evidence="1">
    <location>
        <begin position="102"/>
        <end position="123"/>
    </location>
</feature>
<keyword evidence="1" id="KW-0812">Transmembrane</keyword>
<evidence type="ECO:0000313" key="2">
    <source>
        <dbReference type="EMBL" id="CZR62141.1"/>
    </source>
</evidence>
<proteinExistence type="predicted"/>
<name>A0A1L7XAT9_9HELO</name>
<keyword evidence="1" id="KW-0472">Membrane</keyword>
<sequence>MHQSHASLAQNFSAETLLSQTSHRRALSAFSNEKLIQLSSVELPMHPSSPPLLGLFSRYSIFTPLIPTTIISSFLLAGSVRHWTVSKALYDVIVVNRASTQLVVQVIANSLGLLHVTVLCMLINYSTRLRLASTPTSLDVLQLWTGILSRQLDWTLPLHFLALLLIFVAICIVPGAVWAAAITPIVTTKLQLGSTFLPAYSNLTLLQQNYTNRLDLPSIANSKGVFAYNVGETYLGSLLYSASTATTIDGSVRDHAKFDHSRFTYHGRSYGIGASVGLLDDNLLSDTLATQYVFQERGYAPLVTCIYNASSAFALGNDTVDPENMYMYAAQGYLPNSEGRNEWSRYPGFSTNATVAIGVATIPDAVGRILGIASGNMYPNLNNTQCSIDFQPTLFNVTVNINNHNITVTPVDNSTGMTDIEPTGFLTFLATWQFTLVSTDQTSFYSSLVGNSFNASVANYVTSISNTSATAPNATQATLVGLTNSVSAMVDDILVSYASAQIMVANDTRTASSSITMIALQIGEGQYIIAIAIFNALLFLVVVEEAIRTRVWKTLTDFNYMNPRNLILGSSRGGGQLAEVVDTVIAEQEDGVPDWGQTTSHGVGNVRIVQHGSRIILASES</sequence>
<dbReference type="STRING" id="576137.A0A1L7XAT9"/>
<feature type="transmembrane region" description="Helical" evidence="1">
    <location>
        <begin position="525"/>
        <end position="543"/>
    </location>
</feature>
<dbReference type="EMBL" id="FJOG01000020">
    <property type="protein sequence ID" value="CZR62141.1"/>
    <property type="molecule type" value="Genomic_DNA"/>
</dbReference>
<feature type="transmembrane region" description="Helical" evidence="1">
    <location>
        <begin position="61"/>
        <end position="82"/>
    </location>
</feature>
<evidence type="ECO:0000256" key="1">
    <source>
        <dbReference type="SAM" id="Phobius"/>
    </source>
</evidence>
<reference evidence="2 3" key="1">
    <citation type="submission" date="2016-03" db="EMBL/GenBank/DDBJ databases">
        <authorList>
            <person name="Ploux O."/>
        </authorList>
    </citation>
    <scope>NUCLEOTIDE SEQUENCE [LARGE SCALE GENOMIC DNA]</scope>
    <source>
        <strain evidence="2 3">UAMH 11012</strain>
    </source>
</reference>
<evidence type="ECO:0000313" key="3">
    <source>
        <dbReference type="Proteomes" id="UP000184330"/>
    </source>
</evidence>